<dbReference type="EMBL" id="HBUE01029650">
    <property type="protein sequence ID" value="CAG6455950.1"/>
    <property type="molecule type" value="Transcribed_RNA"/>
</dbReference>
<reference evidence="1" key="1">
    <citation type="submission" date="2021-05" db="EMBL/GenBank/DDBJ databases">
        <authorList>
            <person name="Alioto T."/>
            <person name="Alioto T."/>
            <person name="Gomez Garrido J."/>
        </authorList>
    </citation>
    <scope>NUCLEOTIDE SEQUENCE</scope>
</reference>
<protein>
    <submittedName>
        <fullName evidence="1">(northern house mosquito) hypothetical protein</fullName>
    </submittedName>
</protein>
<dbReference type="EMBL" id="HBUE01029641">
    <property type="protein sequence ID" value="CAG6455939.1"/>
    <property type="molecule type" value="Transcribed_RNA"/>
</dbReference>
<name>A0A8D8AHG8_CULPI</name>
<accession>A0A8D8AHG8</accession>
<dbReference type="EMBL" id="HBUE01029642">
    <property type="protein sequence ID" value="CAG6455940.1"/>
    <property type="molecule type" value="Transcribed_RNA"/>
</dbReference>
<proteinExistence type="predicted"/>
<sequence length="123" mass="13551">MTLGWNIRTGSRSTWSISRKSGSAVPANVTRYELDGMNRLFAPSPSEVAIRLTSMIWTVGRFLRLNCPTPFRICFAVSPSSLTTPSISTERAGIHARYSTQNRGSQTMSLASFGLLTTTRSLF</sequence>
<organism evidence="1">
    <name type="scientific">Culex pipiens</name>
    <name type="common">House mosquito</name>
    <dbReference type="NCBI Taxonomy" id="7175"/>
    <lineage>
        <taxon>Eukaryota</taxon>
        <taxon>Metazoa</taxon>
        <taxon>Ecdysozoa</taxon>
        <taxon>Arthropoda</taxon>
        <taxon>Hexapoda</taxon>
        <taxon>Insecta</taxon>
        <taxon>Pterygota</taxon>
        <taxon>Neoptera</taxon>
        <taxon>Endopterygota</taxon>
        <taxon>Diptera</taxon>
        <taxon>Nematocera</taxon>
        <taxon>Culicoidea</taxon>
        <taxon>Culicidae</taxon>
        <taxon>Culicinae</taxon>
        <taxon>Culicini</taxon>
        <taxon>Culex</taxon>
        <taxon>Culex</taxon>
    </lineage>
</organism>
<evidence type="ECO:0000313" key="1">
    <source>
        <dbReference type="EMBL" id="CAG6455944.1"/>
    </source>
</evidence>
<dbReference type="EMBL" id="HBUE01029640">
    <property type="protein sequence ID" value="CAG6455937.1"/>
    <property type="molecule type" value="Transcribed_RNA"/>
</dbReference>
<dbReference type="AlphaFoldDB" id="A0A8D8AHG8"/>
<dbReference type="EMBL" id="HBUE01029645">
    <property type="protein sequence ID" value="CAG6455945.1"/>
    <property type="molecule type" value="Transcribed_RNA"/>
</dbReference>
<dbReference type="EMBL" id="HBUE01029644">
    <property type="protein sequence ID" value="CAG6455944.1"/>
    <property type="molecule type" value="Transcribed_RNA"/>
</dbReference>